<dbReference type="OrthoDB" id="7679559at2"/>
<feature type="signal peptide" evidence="1">
    <location>
        <begin position="1"/>
        <end position="28"/>
    </location>
</feature>
<proteinExistence type="predicted"/>
<gene>
    <name evidence="2" type="ORF">SAMN05444272_1339</name>
</gene>
<keyword evidence="3" id="KW-1185">Reference proteome</keyword>
<feature type="chain" id="PRO_5013133496" evidence="1">
    <location>
        <begin position="29"/>
        <end position="105"/>
    </location>
</feature>
<dbReference type="Proteomes" id="UP000186002">
    <property type="component" value="Unassembled WGS sequence"/>
</dbReference>
<sequence length="105" mass="10596">MKMTYKTLTTLRPWMLCLGIAVAGAGYAVETATPSDAGHVAAAASVQSDAGAPKGDAPATVTVKATKGDAKISLSDVKPRKIRCVSGADTTSCTGWPVSTIVASN</sequence>
<dbReference type="EMBL" id="FRBW01000001">
    <property type="protein sequence ID" value="SHL73287.1"/>
    <property type="molecule type" value="Genomic_DNA"/>
</dbReference>
<dbReference type="RefSeq" id="WP_073010340.1">
    <property type="nucleotide sequence ID" value="NZ_FRBW01000001.1"/>
</dbReference>
<evidence type="ECO:0000256" key="1">
    <source>
        <dbReference type="SAM" id="SignalP"/>
    </source>
</evidence>
<evidence type="ECO:0000313" key="2">
    <source>
        <dbReference type="EMBL" id="SHL73287.1"/>
    </source>
</evidence>
<organism evidence="2 3">
    <name type="scientific">Roseibium suaedae</name>
    <dbReference type="NCBI Taxonomy" id="735517"/>
    <lineage>
        <taxon>Bacteria</taxon>
        <taxon>Pseudomonadati</taxon>
        <taxon>Pseudomonadota</taxon>
        <taxon>Alphaproteobacteria</taxon>
        <taxon>Hyphomicrobiales</taxon>
        <taxon>Stappiaceae</taxon>
        <taxon>Roseibium</taxon>
    </lineage>
</organism>
<dbReference type="AlphaFoldDB" id="A0A1M7D1N5"/>
<accession>A0A1M7D1N5</accession>
<reference evidence="2 3" key="1">
    <citation type="submission" date="2016-11" db="EMBL/GenBank/DDBJ databases">
        <authorList>
            <person name="Jaros S."/>
            <person name="Januszkiewicz K."/>
            <person name="Wedrychowicz H."/>
        </authorList>
    </citation>
    <scope>NUCLEOTIDE SEQUENCE [LARGE SCALE GENOMIC DNA]</scope>
    <source>
        <strain evidence="2 3">DSM 22153</strain>
    </source>
</reference>
<protein>
    <submittedName>
        <fullName evidence="2">Uncharacterized protein</fullName>
    </submittedName>
</protein>
<name>A0A1M7D1N5_9HYPH</name>
<evidence type="ECO:0000313" key="3">
    <source>
        <dbReference type="Proteomes" id="UP000186002"/>
    </source>
</evidence>
<keyword evidence="1" id="KW-0732">Signal</keyword>